<dbReference type="Proteomes" id="UP001459277">
    <property type="component" value="Unassembled WGS sequence"/>
</dbReference>
<accession>A0AAW2D5G6</accession>
<name>A0AAW2D5G6_9ROSI</name>
<feature type="region of interest" description="Disordered" evidence="1">
    <location>
        <begin position="96"/>
        <end position="178"/>
    </location>
</feature>
<proteinExistence type="predicted"/>
<feature type="compositionally biased region" description="Basic and acidic residues" evidence="1">
    <location>
        <begin position="114"/>
        <end position="123"/>
    </location>
</feature>
<organism evidence="2 3">
    <name type="scientific">Lithocarpus litseifolius</name>
    <dbReference type="NCBI Taxonomy" id="425828"/>
    <lineage>
        <taxon>Eukaryota</taxon>
        <taxon>Viridiplantae</taxon>
        <taxon>Streptophyta</taxon>
        <taxon>Embryophyta</taxon>
        <taxon>Tracheophyta</taxon>
        <taxon>Spermatophyta</taxon>
        <taxon>Magnoliopsida</taxon>
        <taxon>eudicotyledons</taxon>
        <taxon>Gunneridae</taxon>
        <taxon>Pentapetalae</taxon>
        <taxon>rosids</taxon>
        <taxon>fabids</taxon>
        <taxon>Fagales</taxon>
        <taxon>Fagaceae</taxon>
        <taxon>Lithocarpus</taxon>
    </lineage>
</organism>
<feature type="compositionally biased region" description="Basic residues" evidence="1">
    <location>
        <begin position="163"/>
        <end position="178"/>
    </location>
</feature>
<protein>
    <submittedName>
        <fullName evidence="2">Uncharacterized protein</fullName>
    </submittedName>
</protein>
<sequence length="178" mass="19042">MEVHRGGGVAGEVSDDRTESEGDEAASGGDDTLESTSGALARPVITEEQEAFILKVTEIPLEERKCRDLITPDALHAYCGGPVPTEEARRLNNLSRQQMESAKLRAQIRAAAVRKKEEGKGKEGASPSLPKAVDNDAPKRKGGGTGDRPAKKQTVTLGDHPAKPRSPKHRARKGLMMA</sequence>
<evidence type="ECO:0000256" key="1">
    <source>
        <dbReference type="SAM" id="MobiDB-lite"/>
    </source>
</evidence>
<feature type="compositionally biased region" description="Gly residues" evidence="1">
    <location>
        <begin position="1"/>
        <end position="10"/>
    </location>
</feature>
<evidence type="ECO:0000313" key="3">
    <source>
        <dbReference type="Proteomes" id="UP001459277"/>
    </source>
</evidence>
<dbReference type="EMBL" id="JAZDWU010000004">
    <property type="protein sequence ID" value="KAL0004375.1"/>
    <property type="molecule type" value="Genomic_DNA"/>
</dbReference>
<feature type="region of interest" description="Disordered" evidence="1">
    <location>
        <begin position="1"/>
        <end position="43"/>
    </location>
</feature>
<reference evidence="2 3" key="1">
    <citation type="submission" date="2024-01" db="EMBL/GenBank/DDBJ databases">
        <title>A telomere-to-telomere, gap-free genome of sweet tea (Lithocarpus litseifolius).</title>
        <authorList>
            <person name="Zhou J."/>
        </authorList>
    </citation>
    <scope>NUCLEOTIDE SEQUENCE [LARGE SCALE GENOMIC DNA]</scope>
    <source>
        <strain evidence="2">Zhou-2022a</strain>
        <tissue evidence="2">Leaf</tissue>
    </source>
</reference>
<evidence type="ECO:0000313" key="2">
    <source>
        <dbReference type="EMBL" id="KAL0004375.1"/>
    </source>
</evidence>
<comment type="caution">
    <text evidence="2">The sequence shown here is derived from an EMBL/GenBank/DDBJ whole genome shotgun (WGS) entry which is preliminary data.</text>
</comment>
<keyword evidence="3" id="KW-1185">Reference proteome</keyword>
<dbReference type="AlphaFoldDB" id="A0AAW2D5G6"/>
<gene>
    <name evidence="2" type="ORF">SO802_011936</name>
</gene>